<gene>
    <name evidence="1" type="ORF">PABY_19380</name>
</gene>
<dbReference type="EMBL" id="AP028907">
    <property type="protein sequence ID" value="BES82371.1"/>
    <property type="molecule type" value="Genomic_DNA"/>
</dbReference>
<keyword evidence="2" id="KW-1185">Reference proteome</keyword>
<name>A0ABN6ZVG2_9CREN</name>
<evidence type="ECO:0008006" key="3">
    <source>
        <dbReference type="Google" id="ProtNLM"/>
    </source>
</evidence>
<evidence type="ECO:0000313" key="2">
    <source>
        <dbReference type="Proteomes" id="UP001341135"/>
    </source>
</evidence>
<accession>A0ABN6ZVG2</accession>
<reference evidence="1 2" key="1">
    <citation type="submission" date="2023-09" db="EMBL/GenBank/DDBJ databases">
        <title>Pyrofollis japonicus gen. nov. sp. nov., a novel member of the family Pyrodictiaceae isolated from the Iheya North hydrothermal field.</title>
        <authorList>
            <person name="Miyazaki U."/>
            <person name="Sanari M."/>
            <person name="Tame A."/>
            <person name="Kitajima M."/>
            <person name="Okamoto A."/>
            <person name="Sawayama S."/>
            <person name="Miyazaki J."/>
            <person name="Takai K."/>
            <person name="Nakagawa S."/>
        </authorList>
    </citation>
    <scope>NUCLEOTIDE SEQUENCE [LARGE SCALE GENOMIC DNA]</scope>
    <source>
        <strain evidence="1 2">AV2</strain>
    </source>
</reference>
<dbReference type="Gene3D" id="3.90.550.10">
    <property type="entry name" value="Spore Coat Polysaccharide Biosynthesis Protein SpsA, Chain A"/>
    <property type="match status" value="1"/>
</dbReference>
<evidence type="ECO:0000313" key="1">
    <source>
        <dbReference type="EMBL" id="BES82371.1"/>
    </source>
</evidence>
<dbReference type="Proteomes" id="UP001341135">
    <property type="component" value="Chromosome"/>
</dbReference>
<dbReference type="SUPFAM" id="SSF53448">
    <property type="entry name" value="Nucleotide-diphospho-sugar transferases"/>
    <property type="match status" value="1"/>
</dbReference>
<dbReference type="InterPro" id="IPR029044">
    <property type="entry name" value="Nucleotide-diphossugar_trans"/>
</dbReference>
<organism evidence="1 2">
    <name type="scientific">Pyrodictium abyssi</name>
    <dbReference type="NCBI Taxonomy" id="54256"/>
    <lineage>
        <taxon>Archaea</taxon>
        <taxon>Thermoproteota</taxon>
        <taxon>Thermoprotei</taxon>
        <taxon>Desulfurococcales</taxon>
        <taxon>Pyrodictiaceae</taxon>
        <taxon>Pyrodictium</taxon>
    </lineage>
</organism>
<sequence>MPPGDLVKARNLGLREARYRWILIWDADFVADEKLVKTIREIIEVTDRKLYYLVYWPFIRFCGDIYHLCPNPMHVEHWLYTWSRKLKYVEIRNTESLIAPVHMYKVVYIREPLGYHFCDVRKPERLFFKHVWWKYKGIVDRLLQEDVEKAFEFAKKVAKDEYGASDLYEAGIKYMKTLIARLEPYDERKFGPLPQKVIEHYNKKILHKII</sequence>
<protein>
    <recommendedName>
        <fullName evidence="3">Glycosyltransferase 2-like domain-containing protein</fullName>
    </recommendedName>
</protein>
<proteinExistence type="predicted"/>